<comment type="pathway">
    <text evidence="5">Amino-acid biosynthesis.</text>
</comment>
<accession>A0A8J6NA51</accession>
<dbReference type="Gene3D" id="3.20.20.70">
    <property type="entry name" value="Aldolase class I"/>
    <property type="match status" value="1"/>
</dbReference>
<sequence length="257" mass="27942">MKIRPCIDLHNGQVKQIVGSTLIDDRPEALRTNFVAEQSPAWFAELYRGNDLRGGHIIKLGPGNETAAREALAAWPGGLQIGGGVTADNGADWLSAGASHVIVTSHVFRDGLIDRERLARLVQAVGCKRLVLDLSCRRRGDEYLIVTDRWQKFTEVVISEAVLADLATSCDEFLVHAADVEGQCRGIEQELVEKLAAWSPIVTTYAGGVRNLADLEVIRDLGQGRIDATVGSALDIFGGSTMTYSEAVAFHRQHSHD</sequence>
<evidence type="ECO:0000256" key="1">
    <source>
        <dbReference type="ARBA" id="ARBA00009667"/>
    </source>
</evidence>
<dbReference type="PANTHER" id="PTHR43090:SF2">
    <property type="entry name" value="1-(5-PHOSPHORIBOSYL)-5-[(5-PHOSPHORIBOSYLAMINO)METHYLIDENEAMINO] IMIDAZOLE-4-CARBOXAMIDE ISOMERASE"/>
    <property type="match status" value="1"/>
</dbReference>
<comment type="similarity">
    <text evidence="1 6">Belongs to the HisA/HisF family.</text>
</comment>
<dbReference type="GO" id="GO:0000162">
    <property type="term" value="P:L-tryptophan biosynthetic process"/>
    <property type="evidence" value="ECO:0007669"/>
    <property type="project" value="TreeGrafter"/>
</dbReference>
<dbReference type="InterPro" id="IPR011060">
    <property type="entry name" value="RibuloseP-bd_barrel"/>
</dbReference>
<proteinExistence type="inferred from homology"/>
<dbReference type="NCBIfam" id="TIGR02129">
    <property type="entry name" value="hisA_euk"/>
    <property type="match status" value="1"/>
</dbReference>
<dbReference type="GO" id="GO:0000105">
    <property type="term" value="P:L-histidine biosynthetic process"/>
    <property type="evidence" value="ECO:0007669"/>
    <property type="project" value="UniProtKB-KW"/>
</dbReference>
<keyword evidence="2 6" id="KW-0028">Amino-acid biosynthesis</keyword>
<dbReference type="Proteomes" id="UP000599024">
    <property type="component" value="Unassembled WGS sequence"/>
</dbReference>
<dbReference type="PANTHER" id="PTHR43090">
    <property type="entry name" value="1-(5-PHOSPHORIBOSYL)-5-[(5-PHOSPHORIBOSYLAMINO)METHYLIDENEAMINO] IMIDAZOLE-4-CARBOXAMIDE ISOMERASE"/>
    <property type="match status" value="1"/>
</dbReference>
<dbReference type="GO" id="GO:0003949">
    <property type="term" value="F:1-(5-phosphoribosyl)-5-[(5-phosphoribosylamino)methylideneamino]imidazole-4-carboxamide isomerase activity"/>
    <property type="evidence" value="ECO:0007669"/>
    <property type="project" value="InterPro"/>
</dbReference>
<evidence type="ECO:0000256" key="2">
    <source>
        <dbReference type="ARBA" id="ARBA00022605"/>
    </source>
</evidence>
<dbReference type="FunFam" id="3.20.20.70:FF:000110">
    <property type="entry name" value="1-(5-phosphoribosyl)-5-[(5-phosphoribosylamino)methylideneamino] imidazole-4-carboxamide isomerase, chloroplastic"/>
    <property type="match status" value="1"/>
</dbReference>
<keyword evidence="4 7" id="KW-0413">Isomerase</keyword>
<dbReference type="Pfam" id="PF00977">
    <property type="entry name" value="His_biosynth"/>
    <property type="match status" value="1"/>
</dbReference>
<evidence type="ECO:0000256" key="3">
    <source>
        <dbReference type="ARBA" id="ARBA00023102"/>
    </source>
</evidence>
<evidence type="ECO:0000313" key="8">
    <source>
        <dbReference type="Proteomes" id="UP000599024"/>
    </source>
</evidence>
<reference evidence="7 8" key="1">
    <citation type="submission" date="2020-08" db="EMBL/GenBank/DDBJ databases">
        <title>Bridging the membrane lipid divide: bacteria of the FCB group superphylum have the potential to synthesize archaeal ether lipids.</title>
        <authorList>
            <person name="Villanueva L."/>
            <person name="Von Meijenfeldt F.A.B."/>
            <person name="Westbye A.B."/>
            <person name="Yadav S."/>
            <person name="Hopmans E.C."/>
            <person name="Dutilh B.E."/>
            <person name="Sinninghe Damste J.S."/>
        </authorList>
    </citation>
    <scope>NUCLEOTIDE SEQUENCE [LARGE SCALE GENOMIC DNA]</scope>
    <source>
        <strain evidence="7">NIOZ-UU81</strain>
    </source>
</reference>
<dbReference type="InterPro" id="IPR044524">
    <property type="entry name" value="Isoase_HisA-like"/>
</dbReference>
<evidence type="ECO:0000256" key="6">
    <source>
        <dbReference type="RuleBase" id="RU003657"/>
    </source>
</evidence>
<dbReference type="SUPFAM" id="SSF51366">
    <property type="entry name" value="Ribulose-phoshate binding barrel"/>
    <property type="match status" value="1"/>
</dbReference>
<dbReference type="CDD" id="cd04723">
    <property type="entry name" value="HisA_HisF"/>
    <property type="match status" value="1"/>
</dbReference>
<dbReference type="GO" id="GO:0005737">
    <property type="term" value="C:cytoplasm"/>
    <property type="evidence" value="ECO:0007669"/>
    <property type="project" value="TreeGrafter"/>
</dbReference>
<protein>
    <submittedName>
        <fullName evidence="7">Phosphoribosylformimino-5-aminoimidazole carboxamide ribotide isomerase</fullName>
    </submittedName>
</protein>
<evidence type="ECO:0000256" key="4">
    <source>
        <dbReference type="ARBA" id="ARBA00023235"/>
    </source>
</evidence>
<dbReference type="EMBL" id="JACNLK010000047">
    <property type="protein sequence ID" value="MBC8208632.1"/>
    <property type="molecule type" value="Genomic_DNA"/>
</dbReference>
<keyword evidence="3 6" id="KW-0368">Histidine biosynthesis</keyword>
<dbReference type="AlphaFoldDB" id="A0A8J6NA51"/>
<gene>
    <name evidence="7" type="primary">hisA</name>
    <name evidence="7" type="ORF">H8E79_05645</name>
</gene>
<dbReference type="InterPro" id="IPR006062">
    <property type="entry name" value="His_biosynth"/>
</dbReference>
<evidence type="ECO:0000313" key="7">
    <source>
        <dbReference type="EMBL" id="MBC8208632.1"/>
    </source>
</evidence>
<organism evidence="7 8">
    <name type="scientific">Candidatus Desulfatifera sulfidica</name>
    <dbReference type="NCBI Taxonomy" id="2841691"/>
    <lineage>
        <taxon>Bacteria</taxon>
        <taxon>Pseudomonadati</taxon>
        <taxon>Thermodesulfobacteriota</taxon>
        <taxon>Desulfobulbia</taxon>
        <taxon>Desulfobulbales</taxon>
        <taxon>Desulfobulbaceae</taxon>
        <taxon>Candidatus Desulfatifera</taxon>
    </lineage>
</organism>
<dbReference type="InterPro" id="IPR011858">
    <property type="entry name" value="His6/HISN3"/>
</dbReference>
<comment type="caution">
    <text evidence="7">The sequence shown here is derived from an EMBL/GenBank/DDBJ whole genome shotgun (WGS) entry which is preliminary data.</text>
</comment>
<name>A0A8J6NA51_9BACT</name>
<evidence type="ECO:0000256" key="5">
    <source>
        <dbReference type="ARBA" id="ARBA00029440"/>
    </source>
</evidence>
<dbReference type="InterPro" id="IPR013785">
    <property type="entry name" value="Aldolase_TIM"/>
</dbReference>